<dbReference type="Proteomes" id="UP000183410">
    <property type="component" value="Unassembled WGS sequence"/>
</dbReference>
<evidence type="ECO:0000259" key="1">
    <source>
        <dbReference type="Pfam" id="PF03374"/>
    </source>
</evidence>
<sequence>MFEITIVNQNGQLLMDSRNVAELTGARHDNLLRDIRGYIKSFDALKSEDVESGKDYVKMATELFNRTHGTVEGVSKHFFIESSYVDGKGEPRPCYLLTRKGCDMVANKMTGDKGVLFTAAYVTKFEDMEKQLMFQLPSTYKEALLQLVEQVEQNEKLQTTNMVLVQQNNELKPKASYYDMVLQNKSLLSVSKIAKDYGLSAMALNKKLYELDVQFKQGDIWLLYAKYQDKGYTQTTTHVIDADNSRVSTKWTQKGRLFIYELLKQKGFLPVIEREVAG</sequence>
<dbReference type="EMBL" id="FONN01000001">
    <property type="protein sequence ID" value="SFE10885.1"/>
    <property type="molecule type" value="Genomic_DNA"/>
</dbReference>
<gene>
    <name evidence="2" type="ORF">SAMN04487969_10196</name>
</gene>
<reference evidence="3" key="1">
    <citation type="submission" date="2016-10" db="EMBL/GenBank/DDBJ databases">
        <authorList>
            <person name="Varghese N."/>
            <person name="Submissions S."/>
        </authorList>
    </citation>
    <scope>NUCLEOTIDE SEQUENCE [LARGE SCALE GENOMIC DNA]</scope>
    <source>
        <strain evidence="3">CGMCC 1.10223</strain>
    </source>
</reference>
<evidence type="ECO:0000313" key="3">
    <source>
        <dbReference type="Proteomes" id="UP000183410"/>
    </source>
</evidence>
<name>A0A1I1XU54_9BACL</name>
<accession>A0A1I1XU54</accession>
<evidence type="ECO:0000313" key="2">
    <source>
        <dbReference type="EMBL" id="SFE10885.1"/>
    </source>
</evidence>
<dbReference type="Pfam" id="PF03374">
    <property type="entry name" value="ANT"/>
    <property type="match status" value="1"/>
</dbReference>
<dbReference type="Pfam" id="PF09669">
    <property type="entry name" value="Phage_pRha"/>
    <property type="match status" value="1"/>
</dbReference>
<dbReference type="OrthoDB" id="9812611at2"/>
<protein>
    <submittedName>
        <fullName evidence="2">Phage regulatory protein Rha (Phage_pRha)</fullName>
    </submittedName>
</protein>
<dbReference type="GO" id="GO:0003677">
    <property type="term" value="F:DNA binding"/>
    <property type="evidence" value="ECO:0007669"/>
    <property type="project" value="InterPro"/>
</dbReference>
<dbReference type="InterPro" id="IPR014054">
    <property type="entry name" value="Phage_regulatory_Rha"/>
</dbReference>
<dbReference type="AlphaFoldDB" id="A0A1I1XU54"/>
<feature type="domain" description="Antirepressor protein C-terminal" evidence="1">
    <location>
        <begin position="166"/>
        <end position="265"/>
    </location>
</feature>
<proteinExistence type="predicted"/>
<organism evidence="2 3">
    <name type="scientific">Paenibacillus algorifonticola</name>
    <dbReference type="NCBI Taxonomy" id="684063"/>
    <lineage>
        <taxon>Bacteria</taxon>
        <taxon>Bacillati</taxon>
        <taxon>Bacillota</taxon>
        <taxon>Bacilli</taxon>
        <taxon>Bacillales</taxon>
        <taxon>Paenibacillaceae</taxon>
        <taxon>Paenibacillus</taxon>
    </lineage>
</organism>
<dbReference type="RefSeq" id="WP_046230450.1">
    <property type="nucleotide sequence ID" value="NZ_FONN01000001.1"/>
</dbReference>
<keyword evidence="3" id="KW-1185">Reference proteome</keyword>
<dbReference type="InterPro" id="IPR005039">
    <property type="entry name" value="Ant_C"/>
</dbReference>